<dbReference type="EC" id="2.4.-.-" evidence="2"/>
<dbReference type="Pfam" id="PF00534">
    <property type="entry name" value="Glycos_transf_1"/>
    <property type="match status" value="1"/>
</dbReference>
<evidence type="ECO:0000259" key="1">
    <source>
        <dbReference type="Pfam" id="PF00534"/>
    </source>
</evidence>
<dbReference type="RefSeq" id="WP_386738003.1">
    <property type="nucleotide sequence ID" value="NZ_JBHRXI010000049.1"/>
</dbReference>
<evidence type="ECO:0000313" key="3">
    <source>
        <dbReference type="Proteomes" id="UP001595629"/>
    </source>
</evidence>
<keyword evidence="2" id="KW-0328">Glycosyltransferase</keyword>
<reference evidence="3" key="1">
    <citation type="journal article" date="2019" name="Int. J. Syst. Evol. Microbiol.">
        <title>The Global Catalogue of Microorganisms (GCM) 10K type strain sequencing project: providing services to taxonomists for standard genome sequencing and annotation.</title>
        <authorList>
            <consortium name="The Broad Institute Genomics Platform"/>
            <consortium name="The Broad Institute Genome Sequencing Center for Infectious Disease"/>
            <person name="Wu L."/>
            <person name="Ma J."/>
        </authorList>
    </citation>
    <scope>NUCLEOTIDE SEQUENCE [LARGE SCALE GENOMIC DNA]</scope>
    <source>
        <strain evidence="3">KCTC 42911</strain>
    </source>
</reference>
<gene>
    <name evidence="2" type="ORF">ACFORG_23335</name>
</gene>
<dbReference type="Proteomes" id="UP001595629">
    <property type="component" value="Unassembled WGS sequence"/>
</dbReference>
<sequence length="408" mass="44893">MATLFITLGAPFFRWQGELWQEGQTISGLKAWQEHFDKIIACGLCKDEKPPEDCRPLEAEGIRMPEFEMLALPDGYHLPTYFRTRREIEARFLDAMRRSDYVSVAIGGWIGDWGVVAARVAQRNGIPHAVWFDRVESQVLAAAGGSGVKDRMKAAIKSTVTARAERDVLKGADLALLHGRTVFEALAPLSRNPHLVEDIHLEEGDRISAPALASKLAAVPDAPLRIVYAGRAHKMKGGLHWVEVLQKIARKGVAFSAEWAGDGDMLEAMQEQVRDAGLEEQVSFPGFVSDRDQVLELLRGGHLLMFCHLTDESPRILIEALHAATPLVGYRDAFAEGLVTEQGAGHLVERGDIDALAEAVADLAQDRTLLGDLVSRAARSARHLTRAQVFAHRSDIIKQNLKPLGEVS</sequence>
<dbReference type="PANTHER" id="PTHR12526">
    <property type="entry name" value="GLYCOSYLTRANSFERASE"/>
    <property type="match status" value="1"/>
</dbReference>
<proteinExistence type="predicted"/>
<evidence type="ECO:0000313" key="2">
    <source>
        <dbReference type="EMBL" id="MFC3616686.1"/>
    </source>
</evidence>
<feature type="domain" description="Glycosyl transferase family 1" evidence="1">
    <location>
        <begin position="221"/>
        <end position="377"/>
    </location>
</feature>
<dbReference type="InterPro" id="IPR001296">
    <property type="entry name" value="Glyco_trans_1"/>
</dbReference>
<comment type="caution">
    <text evidence="2">The sequence shown here is derived from an EMBL/GenBank/DDBJ whole genome shotgun (WGS) entry which is preliminary data.</text>
</comment>
<accession>A0ABV7TN83</accession>
<dbReference type="GO" id="GO:0016757">
    <property type="term" value="F:glycosyltransferase activity"/>
    <property type="evidence" value="ECO:0007669"/>
    <property type="project" value="UniProtKB-KW"/>
</dbReference>
<name>A0ABV7TN83_9RHOB</name>
<dbReference type="Gene3D" id="3.40.50.2000">
    <property type="entry name" value="Glycogen Phosphorylase B"/>
    <property type="match status" value="2"/>
</dbReference>
<dbReference type="EMBL" id="JBHRXI010000049">
    <property type="protein sequence ID" value="MFC3616686.1"/>
    <property type="molecule type" value="Genomic_DNA"/>
</dbReference>
<dbReference type="SUPFAM" id="SSF53756">
    <property type="entry name" value="UDP-Glycosyltransferase/glycogen phosphorylase"/>
    <property type="match status" value="1"/>
</dbReference>
<protein>
    <submittedName>
        <fullName evidence="2">Glycosyltransferase</fullName>
        <ecNumber evidence="2">2.4.-.-</ecNumber>
    </submittedName>
</protein>
<keyword evidence="3" id="KW-1185">Reference proteome</keyword>
<keyword evidence="2" id="KW-0808">Transferase</keyword>
<organism evidence="2 3">
    <name type="scientific">Lutimaribacter marinistellae</name>
    <dbReference type="NCBI Taxonomy" id="1820329"/>
    <lineage>
        <taxon>Bacteria</taxon>
        <taxon>Pseudomonadati</taxon>
        <taxon>Pseudomonadota</taxon>
        <taxon>Alphaproteobacteria</taxon>
        <taxon>Rhodobacterales</taxon>
        <taxon>Roseobacteraceae</taxon>
        <taxon>Lutimaribacter</taxon>
    </lineage>
</organism>